<dbReference type="InterPro" id="IPR023346">
    <property type="entry name" value="Lysozyme-like_dom_sf"/>
</dbReference>
<dbReference type="PANTHER" id="PTHR22595">
    <property type="entry name" value="CHITINASE-RELATED"/>
    <property type="match status" value="1"/>
</dbReference>
<dbReference type="EMBL" id="JAPWDV010000003">
    <property type="protein sequence ID" value="KAJ6217247.1"/>
    <property type="molecule type" value="Genomic_DNA"/>
</dbReference>
<protein>
    <recommendedName>
        <fullName evidence="4">Glycoside hydrolase family 19 catalytic domain-containing protein</fullName>
    </recommendedName>
</protein>
<dbReference type="PANTHER" id="PTHR22595:SF79">
    <property type="entry name" value="CHITINASE 12"/>
    <property type="match status" value="1"/>
</dbReference>
<evidence type="ECO:0000259" key="4">
    <source>
        <dbReference type="Pfam" id="PF00182"/>
    </source>
</evidence>
<evidence type="ECO:0000256" key="3">
    <source>
        <dbReference type="SAM" id="SignalP"/>
    </source>
</evidence>
<dbReference type="InterPro" id="IPR000726">
    <property type="entry name" value="Glyco_hydro_19_cat"/>
</dbReference>
<evidence type="ECO:0000313" key="6">
    <source>
        <dbReference type="Proteomes" id="UP001142055"/>
    </source>
</evidence>
<dbReference type="Gene3D" id="1.10.530.10">
    <property type="match status" value="1"/>
</dbReference>
<keyword evidence="2" id="KW-1015">Disulfide bond</keyword>
<evidence type="ECO:0000256" key="1">
    <source>
        <dbReference type="ARBA" id="ARBA00022821"/>
    </source>
</evidence>
<dbReference type="GO" id="GO:0006032">
    <property type="term" value="P:chitin catabolic process"/>
    <property type="evidence" value="ECO:0007669"/>
    <property type="project" value="InterPro"/>
</dbReference>
<feature type="domain" description="Glycoside hydrolase family 19 catalytic" evidence="4">
    <location>
        <begin position="84"/>
        <end position="179"/>
    </location>
</feature>
<proteinExistence type="predicted"/>
<comment type="caution">
    <text evidence="5">The sequence shown here is derived from an EMBL/GenBank/DDBJ whole genome shotgun (WGS) entry which is preliminary data.</text>
</comment>
<evidence type="ECO:0000313" key="5">
    <source>
        <dbReference type="EMBL" id="KAJ6217247.1"/>
    </source>
</evidence>
<keyword evidence="6" id="KW-1185">Reference proteome</keyword>
<dbReference type="GO" id="GO:0006952">
    <property type="term" value="P:defense response"/>
    <property type="evidence" value="ECO:0007669"/>
    <property type="project" value="UniProtKB-KW"/>
</dbReference>
<dbReference type="GO" id="GO:0016998">
    <property type="term" value="P:cell wall macromolecule catabolic process"/>
    <property type="evidence" value="ECO:0007669"/>
    <property type="project" value="InterPro"/>
</dbReference>
<dbReference type="SUPFAM" id="SSF53955">
    <property type="entry name" value="Lysozyme-like"/>
    <property type="match status" value="1"/>
</dbReference>
<keyword evidence="3" id="KW-0732">Signal</keyword>
<sequence length="276" mass="31810">MIIVLIQVLLIFSLFLPSFSIDQTANSPKKLITWKEFKKSLSLNNYPIPKREQYETVKQLAEQFDITTKEELAMFLAQVYWESLGLQHTKEIACASSKCPTNYRTGREKPGKYYYGRGYIQLTWLDNYENCSMDMYGDMRLVEEPDIVSDTVEGAWGSAFWYWHKYIHDIPEIHQGKFGYSTMAINGALECKGVYKIKAFRRYVVYVRVLEAFNLLDNVKPLQDGCYPMSGKDAPGFKLCIPIGSYRTQAGLFHWCNDNCNSADSNCPTDMCQCEP</sequence>
<dbReference type="OMA" id="HWCNDNC"/>
<accession>A0A9Q0M489</accession>
<dbReference type="GO" id="GO:0004568">
    <property type="term" value="F:chitinase activity"/>
    <property type="evidence" value="ECO:0007669"/>
    <property type="project" value="InterPro"/>
</dbReference>
<dbReference type="Pfam" id="PF00182">
    <property type="entry name" value="Glyco_hydro_19"/>
    <property type="match status" value="1"/>
</dbReference>
<dbReference type="Proteomes" id="UP001142055">
    <property type="component" value="Chromosome 3"/>
</dbReference>
<reference evidence="5" key="1">
    <citation type="submission" date="2022-12" db="EMBL/GenBank/DDBJ databases">
        <title>Genome assemblies of Blomia tropicalis.</title>
        <authorList>
            <person name="Cui Y."/>
        </authorList>
    </citation>
    <scope>NUCLEOTIDE SEQUENCE</scope>
    <source>
        <tissue evidence="5">Adult mites</tissue>
    </source>
</reference>
<dbReference type="AlphaFoldDB" id="A0A9Q0M489"/>
<evidence type="ECO:0000256" key="2">
    <source>
        <dbReference type="ARBA" id="ARBA00023157"/>
    </source>
</evidence>
<organism evidence="5 6">
    <name type="scientific">Blomia tropicalis</name>
    <name type="common">Mite</name>
    <dbReference type="NCBI Taxonomy" id="40697"/>
    <lineage>
        <taxon>Eukaryota</taxon>
        <taxon>Metazoa</taxon>
        <taxon>Ecdysozoa</taxon>
        <taxon>Arthropoda</taxon>
        <taxon>Chelicerata</taxon>
        <taxon>Arachnida</taxon>
        <taxon>Acari</taxon>
        <taxon>Acariformes</taxon>
        <taxon>Sarcoptiformes</taxon>
        <taxon>Astigmata</taxon>
        <taxon>Glycyphagoidea</taxon>
        <taxon>Echimyopodidae</taxon>
        <taxon>Blomia</taxon>
    </lineage>
</organism>
<feature type="signal peptide" evidence="3">
    <location>
        <begin position="1"/>
        <end position="20"/>
    </location>
</feature>
<gene>
    <name evidence="5" type="ORF">RDWZM_008404</name>
</gene>
<name>A0A9Q0M489_BLOTA</name>
<dbReference type="CDD" id="cd00325">
    <property type="entry name" value="chitinase_GH19"/>
    <property type="match status" value="1"/>
</dbReference>
<feature type="chain" id="PRO_5040499069" description="Glycoside hydrolase family 19 catalytic domain-containing protein" evidence="3">
    <location>
        <begin position="21"/>
        <end position="276"/>
    </location>
</feature>
<keyword evidence="1" id="KW-0611">Plant defense</keyword>